<evidence type="ECO:0000256" key="2">
    <source>
        <dbReference type="ARBA" id="ARBA00022448"/>
    </source>
</evidence>
<dbReference type="SUPFAM" id="SSF103473">
    <property type="entry name" value="MFS general substrate transporter"/>
    <property type="match status" value="1"/>
</dbReference>
<evidence type="ECO:0000313" key="11">
    <source>
        <dbReference type="Proteomes" id="UP001240250"/>
    </source>
</evidence>
<reference evidence="10 11" key="1">
    <citation type="submission" date="2023-07" db="EMBL/GenBank/DDBJ databases">
        <title>Sequencing the genomes of 1000 actinobacteria strains.</title>
        <authorList>
            <person name="Klenk H.-P."/>
        </authorList>
    </citation>
    <scope>NUCLEOTIDE SEQUENCE [LARGE SCALE GENOMIC DNA]</scope>
    <source>
        <strain evidence="10 11">DSM 14785</strain>
    </source>
</reference>
<dbReference type="PANTHER" id="PTHR23517:SF3">
    <property type="entry name" value="INTEGRAL MEMBRANE TRANSPORT PROTEIN"/>
    <property type="match status" value="1"/>
</dbReference>
<gene>
    <name evidence="10" type="ORF">JO380_002279</name>
</gene>
<keyword evidence="5 8" id="KW-1133">Transmembrane helix</keyword>
<dbReference type="PANTHER" id="PTHR23517">
    <property type="entry name" value="RESISTANCE PROTEIN MDTM, PUTATIVE-RELATED-RELATED"/>
    <property type="match status" value="1"/>
</dbReference>
<feature type="transmembrane region" description="Helical" evidence="8">
    <location>
        <begin position="166"/>
        <end position="187"/>
    </location>
</feature>
<evidence type="ECO:0000256" key="8">
    <source>
        <dbReference type="SAM" id="Phobius"/>
    </source>
</evidence>
<evidence type="ECO:0000256" key="4">
    <source>
        <dbReference type="ARBA" id="ARBA00022692"/>
    </source>
</evidence>
<comment type="subcellular location">
    <subcellularLocation>
        <location evidence="1">Cell membrane</location>
        <topology evidence="1">Multi-pass membrane protein</topology>
    </subcellularLocation>
</comment>
<comment type="caution">
    <text evidence="10">The sequence shown here is derived from an EMBL/GenBank/DDBJ whole genome shotgun (WGS) entry which is preliminary data.</text>
</comment>
<keyword evidence="11" id="KW-1185">Reference proteome</keyword>
<evidence type="ECO:0000256" key="5">
    <source>
        <dbReference type="ARBA" id="ARBA00022989"/>
    </source>
</evidence>
<dbReference type="EMBL" id="JAUSVM010000001">
    <property type="protein sequence ID" value="MDQ0425898.1"/>
    <property type="molecule type" value="Genomic_DNA"/>
</dbReference>
<evidence type="ECO:0000256" key="3">
    <source>
        <dbReference type="ARBA" id="ARBA00022475"/>
    </source>
</evidence>
<dbReference type="PROSITE" id="PS50850">
    <property type="entry name" value="MFS"/>
    <property type="match status" value="1"/>
</dbReference>
<evidence type="ECO:0000256" key="7">
    <source>
        <dbReference type="SAM" id="MobiDB-lite"/>
    </source>
</evidence>
<dbReference type="InterPro" id="IPR011701">
    <property type="entry name" value="MFS"/>
</dbReference>
<dbReference type="Pfam" id="PF07690">
    <property type="entry name" value="MFS_1"/>
    <property type="match status" value="1"/>
</dbReference>
<dbReference type="Gene3D" id="1.20.1250.20">
    <property type="entry name" value="MFS general substrate transporter like domains"/>
    <property type="match status" value="1"/>
</dbReference>
<evidence type="ECO:0000259" key="9">
    <source>
        <dbReference type="PROSITE" id="PS50850"/>
    </source>
</evidence>
<feature type="transmembrane region" description="Helical" evidence="8">
    <location>
        <begin position="250"/>
        <end position="270"/>
    </location>
</feature>
<accession>A0ABU0GKL0</accession>
<sequence length="433" mass="43613">MRPARAGRSATALLAVLGVTYWAAHTMLRPLIGPYVLAGGGSEQQASLALASFAILPTLLAIPLGALTDRWGVRTLLVVGGATMAVGGGVLVLPLGLPGVVASQAVIGVGTLAVWVSLQTVATLPQAADEAPRARNARLATFSLFLAAGQAVGPALGTGVAEVGGYAASFVVYTALSLVLVGLGLAVRVERPTRGAAPVPVLRSFRDAAAMVRVPAVATTLVVSFTALVVLDIRTAYHPLVLGQAGVPQWQVGLLLSVAAAAAFVSRPFFPLAMARLRESTTVGLVLVVSSVSVVAVAFVPPVPWLLAVLAAVNGFALGFAQPLTLALMADHTPADRRGLASGLRSTANRGAQLANPAAFGLLSGVVPLVGAFGVVGGALLVTSVASTWALRRAARSTTAPSSADEVAPPAVRRQEPGRAAAAPAPVAVPDTA</sequence>
<dbReference type="InterPro" id="IPR036259">
    <property type="entry name" value="MFS_trans_sf"/>
</dbReference>
<proteinExistence type="predicted"/>
<feature type="domain" description="Major facilitator superfamily (MFS) profile" evidence="9">
    <location>
        <begin position="11"/>
        <end position="395"/>
    </location>
</feature>
<evidence type="ECO:0000256" key="1">
    <source>
        <dbReference type="ARBA" id="ARBA00004651"/>
    </source>
</evidence>
<keyword evidence="4 8" id="KW-0812">Transmembrane</keyword>
<dbReference type="InterPro" id="IPR050171">
    <property type="entry name" value="MFS_Transporters"/>
</dbReference>
<dbReference type="Proteomes" id="UP001240250">
    <property type="component" value="Unassembled WGS sequence"/>
</dbReference>
<keyword evidence="3" id="KW-1003">Cell membrane</keyword>
<keyword evidence="6 8" id="KW-0472">Membrane</keyword>
<feature type="compositionally biased region" description="Low complexity" evidence="7">
    <location>
        <begin position="420"/>
        <end position="433"/>
    </location>
</feature>
<feature type="transmembrane region" description="Helical" evidence="8">
    <location>
        <begin position="139"/>
        <end position="160"/>
    </location>
</feature>
<feature type="transmembrane region" description="Helical" evidence="8">
    <location>
        <begin position="48"/>
        <end position="68"/>
    </location>
</feature>
<dbReference type="InterPro" id="IPR020846">
    <property type="entry name" value="MFS_dom"/>
</dbReference>
<feature type="transmembrane region" description="Helical" evidence="8">
    <location>
        <begin position="282"/>
        <end position="300"/>
    </location>
</feature>
<evidence type="ECO:0000256" key="6">
    <source>
        <dbReference type="ARBA" id="ARBA00023136"/>
    </source>
</evidence>
<dbReference type="RefSeq" id="WP_134851260.1">
    <property type="nucleotide sequence ID" value="NZ_JAUSVM010000001.1"/>
</dbReference>
<feature type="transmembrane region" description="Helical" evidence="8">
    <location>
        <begin position="101"/>
        <end position="118"/>
    </location>
</feature>
<feature type="transmembrane region" description="Helical" evidence="8">
    <location>
        <begin position="208"/>
        <end position="230"/>
    </location>
</feature>
<feature type="transmembrane region" description="Helical" evidence="8">
    <location>
        <begin position="75"/>
        <end position="95"/>
    </location>
</feature>
<keyword evidence="2" id="KW-0813">Transport</keyword>
<protein>
    <submittedName>
        <fullName evidence="10">MFS family permease</fullName>
    </submittedName>
</protein>
<feature type="region of interest" description="Disordered" evidence="7">
    <location>
        <begin position="398"/>
        <end position="433"/>
    </location>
</feature>
<organism evidence="10 11">
    <name type="scientific">Cellulomonas iranensis</name>
    <dbReference type="NCBI Taxonomy" id="76862"/>
    <lineage>
        <taxon>Bacteria</taxon>
        <taxon>Bacillati</taxon>
        <taxon>Actinomycetota</taxon>
        <taxon>Actinomycetes</taxon>
        <taxon>Micrococcales</taxon>
        <taxon>Cellulomonadaceae</taxon>
        <taxon>Cellulomonas</taxon>
    </lineage>
</organism>
<name>A0ABU0GKL0_9CELL</name>
<evidence type="ECO:0000313" key="10">
    <source>
        <dbReference type="EMBL" id="MDQ0425898.1"/>
    </source>
</evidence>
<feature type="transmembrane region" description="Helical" evidence="8">
    <location>
        <begin position="359"/>
        <end position="382"/>
    </location>
</feature>